<dbReference type="RefSeq" id="WP_345350285.1">
    <property type="nucleotide sequence ID" value="NZ_BAABFB010000066.1"/>
</dbReference>
<organism evidence="3 4">
    <name type="scientific">Rhodococcus olei</name>
    <dbReference type="NCBI Taxonomy" id="2161675"/>
    <lineage>
        <taxon>Bacteria</taxon>
        <taxon>Bacillati</taxon>
        <taxon>Actinomycetota</taxon>
        <taxon>Actinomycetes</taxon>
        <taxon>Mycobacteriales</taxon>
        <taxon>Nocardiaceae</taxon>
        <taxon>Rhodococcus</taxon>
    </lineage>
</organism>
<name>A0ABP8PF64_9NOCA</name>
<evidence type="ECO:0000256" key="1">
    <source>
        <dbReference type="ARBA" id="ARBA00006479"/>
    </source>
</evidence>
<dbReference type="InterPro" id="IPR036388">
    <property type="entry name" value="WH-like_DNA-bd_sf"/>
</dbReference>
<dbReference type="Gene3D" id="1.10.10.10">
    <property type="entry name" value="Winged helix-like DNA-binding domain superfamily/Winged helix DNA-binding domain"/>
    <property type="match status" value="1"/>
</dbReference>
<dbReference type="SUPFAM" id="SSF46785">
    <property type="entry name" value="Winged helix' DNA-binding domain"/>
    <property type="match status" value="1"/>
</dbReference>
<dbReference type="PANTHER" id="PTHR18964">
    <property type="entry name" value="ROK (REPRESSOR, ORF, KINASE) FAMILY"/>
    <property type="match status" value="1"/>
</dbReference>
<dbReference type="InterPro" id="IPR036390">
    <property type="entry name" value="WH_DNA-bd_sf"/>
</dbReference>
<dbReference type="SUPFAM" id="SSF53067">
    <property type="entry name" value="Actin-like ATPase domain"/>
    <property type="match status" value="1"/>
</dbReference>
<reference evidence="4" key="1">
    <citation type="journal article" date="2019" name="Int. J. Syst. Evol. Microbiol.">
        <title>The Global Catalogue of Microorganisms (GCM) 10K type strain sequencing project: providing services to taxonomists for standard genome sequencing and annotation.</title>
        <authorList>
            <consortium name="The Broad Institute Genomics Platform"/>
            <consortium name="The Broad Institute Genome Sequencing Center for Infectious Disease"/>
            <person name="Wu L."/>
            <person name="Ma J."/>
        </authorList>
    </citation>
    <scope>NUCLEOTIDE SEQUENCE [LARGE SCALE GENOMIC DNA]</scope>
    <source>
        <strain evidence="4">JCM 32206</strain>
    </source>
</reference>
<feature type="region of interest" description="Disordered" evidence="2">
    <location>
        <begin position="1"/>
        <end position="25"/>
    </location>
</feature>
<evidence type="ECO:0000313" key="4">
    <source>
        <dbReference type="Proteomes" id="UP001501183"/>
    </source>
</evidence>
<dbReference type="EMBL" id="BAABFB010000066">
    <property type="protein sequence ID" value="GAA4486822.1"/>
    <property type="molecule type" value="Genomic_DNA"/>
</dbReference>
<gene>
    <name evidence="3" type="ORF">GCM10023094_44070</name>
</gene>
<dbReference type="Proteomes" id="UP001501183">
    <property type="component" value="Unassembled WGS sequence"/>
</dbReference>
<dbReference type="InterPro" id="IPR043129">
    <property type="entry name" value="ATPase_NBD"/>
</dbReference>
<sequence length="427" mass="44338">MSVSTLPSTISRPSVRRTAHGVRRAPNRTQVVPPLLRITDSPAAAVFRVACAQGPIGRDTAAKVTGLSTATVNRQVVALLGAGLLRERADLTASGAVGRPRVPFEVNHEPYLTVGIHIGAVVTGIVASDLRGRILGAVEVPTPVGPQSQAVSRIVHSARMFLGRWHRRRPLWVGVALGGRVDPVTGRVDHPRLGWTAAPVGAIIGDGLGLPVSVAAHVDAMAASELLLAPGRPGESAASGTGLYFYARETAGVAVTIDGRVHTPSTGPGSIVHLPTGSGAQCSCGSRGCLEATVSDRAVIDAARDAGILTETDERPAIAAVYRAAASGSLAAHELLVERARVLGRTVAMLRDLFNPDRVILGGQAFTEYPAGIPHVAEAFAAASSLARKDIRITGFGNRVQEFAAAVVSLSCIHADPLTSIRRTALQ</sequence>
<feature type="compositionally biased region" description="Basic residues" evidence="2">
    <location>
        <begin position="14"/>
        <end position="25"/>
    </location>
</feature>
<dbReference type="Pfam" id="PF00480">
    <property type="entry name" value="ROK"/>
    <property type="match status" value="1"/>
</dbReference>
<dbReference type="InterPro" id="IPR000600">
    <property type="entry name" value="ROK"/>
</dbReference>
<dbReference type="PANTHER" id="PTHR18964:SF149">
    <property type="entry name" value="BIFUNCTIONAL UDP-N-ACETYLGLUCOSAMINE 2-EPIMERASE_N-ACETYLMANNOSAMINE KINASE"/>
    <property type="match status" value="1"/>
</dbReference>
<proteinExistence type="inferred from homology"/>
<protein>
    <submittedName>
        <fullName evidence="3">ROK family transcriptional regulator</fullName>
    </submittedName>
</protein>
<evidence type="ECO:0000313" key="3">
    <source>
        <dbReference type="EMBL" id="GAA4486822.1"/>
    </source>
</evidence>
<accession>A0ABP8PF64</accession>
<comment type="similarity">
    <text evidence="1">Belongs to the ROK (NagC/XylR) family.</text>
</comment>
<dbReference type="Gene3D" id="3.30.420.40">
    <property type="match status" value="2"/>
</dbReference>
<comment type="caution">
    <text evidence="3">The sequence shown here is derived from an EMBL/GenBank/DDBJ whole genome shotgun (WGS) entry which is preliminary data.</text>
</comment>
<feature type="compositionally biased region" description="Polar residues" evidence="2">
    <location>
        <begin position="1"/>
        <end position="12"/>
    </location>
</feature>
<evidence type="ECO:0000256" key="2">
    <source>
        <dbReference type="SAM" id="MobiDB-lite"/>
    </source>
</evidence>
<keyword evidence="4" id="KW-1185">Reference proteome</keyword>